<evidence type="ECO:0000313" key="1">
    <source>
        <dbReference type="EMBL" id="KAF9687445.1"/>
    </source>
</evidence>
<sequence length="245" mass="28078">MRGKKKEEAYDSSSTMVAMKGEFYYVGDLFSCFCPFLLKQIRNLWILRWDPEKNLTAEQFLIASMAIETEFLSLQAGFYMLEYKELLLLNYVGLLALDHLLQAVGRVNHSFTCRIELEPCINFYELSFHYGMRCCYWNAHKCLPSPWIEARNGLIQSLSACLRIHRYLALMVVDAPVVTGAHLDKEWTKGGGGVPCLSCQEEPSAYFKTTRSKIDEFLKTQKHPSSLNYRALCSSESMAAHKILL</sequence>
<accession>A0A835N776</accession>
<protein>
    <submittedName>
        <fullName evidence="1">Uncharacterized protein</fullName>
    </submittedName>
</protein>
<dbReference type="Proteomes" id="UP000657918">
    <property type="component" value="Unassembled WGS sequence"/>
</dbReference>
<comment type="caution">
    <text evidence="1">The sequence shown here is derived from an EMBL/GenBank/DDBJ whole genome shotgun (WGS) entry which is preliminary data.</text>
</comment>
<organism evidence="1 2">
    <name type="scientific">Salix dunnii</name>
    <dbReference type="NCBI Taxonomy" id="1413687"/>
    <lineage>
        <taxon>Eukaryota</taxon>
        <taxon>Viridiplantae</taxon>
        <taxon>Streptophyta</taxon>
        <taxon>Embryophyta</taxon>
        <taxon>Tracheophyta</taxon>
        <taxon>Spermatophyta</taxon>
        <taxon>Magnoliopsida</taxon>
        <taxon>eudicotyledons</taxon>
        <taxon>Gunneridae</taxon>
        <taxon>Pentapetalae</taxon>
        <taxon>rosids</taxon>
        <taxon>fabids</taxon>
        <taxon>Malpighiales</taxon>
        <taxon>Salicaceae</taxon>
        <taxon>Saliceae</taxon>
        <taxon>Salix</taxon>
    </lineage>
</organism>
<dbReference type="AlphaFoldDB" id="A0A835N776"/>
<name>A0A835N776_9ROSI</name>
<gene>
    <name evidence="1" type="ORF">SADUNF_Sadunf02G0094200</name>
</gene>
<proteinExistence type="predicted"/>
<reference evidence="1 2" key="1">
    <citation type="submission" date="2020-10" db="EMBL/GenBank/DDBJ databases">
        <title>Plant Genome Project.</title>
        <authorList>
            <person name="Zhang R.-G."/>
        </authorList>
    </citation>
    <scope>NUCLEOTIDE SEQUENCE [LARGE SCALE GENOMIC DNA]</scope>
    <source>
        <strain evidence="1">FAFU-HL-1</strain>
        <tissue evidence="1">Leaf</tissue>
    </source>
</reference>
<dbReference type="EMBL" id="JADGMS010000002">
    <property type="protein sequence ID" value="KAF9687445.1"/>
    <property type="molecule type" value="Genomic_DNA"/>
</dbReference>
<evidence type="ECO:0000313" key="2">
    <source>
        <dbReference type="Proteomes" id="UP000657918"/>
    </source>
</evidence>
<keyword evidence="2" id="KW-1185">Reference proteome</keyword>